<protein>
    <submittedName>
        <fullName evidence="1">Uncharacterized protein</fullName>
    </submittedName>
</protein>
<name>S8A878_DACHA</name>
<gene>
    <name evidence="1" type="ORF">H072_9049</name>
</gene>
<dbReference type="HOGENOM" id="CLU_2003828_0_0_1"/>
<evidence type="ECO:0000313" key="1">
    <source>
        <dbReference type="EMBL" id="EPS37301.1"/>
    </source>
</evidence>
<keyword evidence="2" id="KW-1185">Reference proteome</keyword>
<reference evidence="1 2" key="1">
    <citation type="journal article" date="2013" name="PLoS Genet.">
        <title>Genomic mechanisms accounting for the adaptation to parasitism in nematode-trapping fungi.</title>
        <authorList>
            <person name="Meerupati T."/>
            <person name="Andersson K.M."/>
            <person name="Friman E."/>
            <person name="Kumar D."/>
            <person name="Tunlid A."/>
            <person name="Ahren D."/>
        </authorList>
    </citation>
    <scope>NUCLEOTIDE SEQUENCE [LARGE SCALE GENOMIC DNA]</scope>
    <source>
        <strain evidence="1 2">CBS 200.50</strain>
    </source>
</reference>
<accession>S8A878</accession>
<reference evidence="2" key="2">
    <citation type="submission" date="2013-04" db="EMBL/GenBank/DDBJ databases">
        <title>Genomic mechanisms accounting for the adaptation to parasitism in nematode-trapping fungi.</title>
        <authorList>
            <person name="Ahren D.G."/>
        </authorList>
    </citation>
    <scope>NUCLEOTIDE SEQUENCE [LARGE SCALE GENOMIC DNA]</scope>
    <source>
        <strain evidence="2">CBS 200.50</strain>
    </source>
</reference>
<dbReference type="OrthoDB" id="5283776at2759"/>
<comment type="caution">
    <text evidence="1">The sequence shown here is derived from an EMBL/GenBank/DDBJ whole genome shotgun (WGS) entry which is preliminary data.</text>
</comment>
<dbReference type="AlphaFoldDB" id="S8A878"/>
<sequence length="124" mass="13579">MMSIDYSYTQNTPIQPHVSQQISSSMFGMGSHFDETNSLILRDNMDQSSQVDYQMHDYANFRNSIGAFSAPAILPQGTQLMGVGAHAGSSLSNIPSTLDVEEDAQGENDVEWSENLVFSHMKGG</sequence>
<evidence type="ECO:0000313" key="2">
    <source>
        <dbReference type="Proteomes" id="UP000015100"/>
    </source>
</evidence>
<dbReference type="EMBL" id="AQGS01000677">
    <property type="protein sequence ID" value="EPS37301.1"/>
    <property type="molecule type" value="Genomic_DNA"/>
</dbReference>
<organism evidence="1 2">
    <name type="scientific">Dactylellina haptotyla (strain CBS 200.50)</name>
    <name type="common">Nematode-trapping fungus</name>
    <name type="synonym">Monacrosporium haptotylum</name>
    <dbReference type="NCBI Taxonomy" id="1284197"/>
    <lineage>
        <taxon>Eukaryota</taxon>
        <taxon>Fungi</taxon>
        <taxon>Dikarya</taxon>
        <taxon>Ascomycota</taxon>
        <taxon>Pezizomycotina</taxon>
        <taxon>Orbiliomycetes</taxon>
        <taxon>Orbiliales</taxon>
        <taxon>Orbiliaceae</taxon>
        <taxon>Dactylellina</taxon>
    </lineage>
</organism>
<proteinExistence type="predicted"/>
<dbReference type="Proteomes" id="UP000015100">
    <property type="component" value="Unassembled WGS sequence"/>
</dbReference>